<dbReference type="EMBL" id="JAEDAM010000004">
    <property type="protein sequence ID" value="MBS8121535.1"/>
    <property type="molecule type" value="Genomic_DNA"/>
</dbReference>
<gene>
    <name evidence="1" type="ORF">VAMP_7n153</name>
</gene>
<evidence type="ECO:0008006" key="3">
    <source>
        <dbReference type="Google" id="ProtNLM"/>
    </source>
</evidence>
<name>A0ABS5QJU7_9BACT</name>
<sequence>MRGYMKNIDKIIGSGKTVFTYNDIKNIVGIENKETIKSFFSRGVKNGIFDYITKGIYTLKKYNKLELSTKLKKNSYISFETVLKKEGIIFQDYQDTIFLASDNTITKQFLGVNFRYLNLKKDILLNPIGIINKGNYMIASKERAICDRLYLSANYYFDNLEDIDKDKLEKISLIYNKRVILEIKKILNNA</sequence>
<protein>
    <recommendedName>
        <fullName evidence="3">Transcriptional regulator, AbiEi antitoxin, Type IV TA system</fullName>
    </recommendedName>
</protein>
<dbReference type="Proteomes" id="UP000680365">
    <property type="component" value="Unassembled WGS sequence"/>
</dbReference>
<accession>A0ABS5QJU7</accession>
<comment type="caution">
    <text evidence="1">The sequence shown here is derived from an EMBL/GenBank/DDBJ whole genome shotgun (WGS) entry which is preliminary data.</text>
</comment>
<organism evidence="1 2">
    <name type="scientific">Candidatus Vampirococcus lugosii</name>
    <dbReference type="NCBI Taxonomy" id="2789015"/>
    <lineage>
        <taxon>Bacteria</taxon>
        <taxon>Candidatus Absconditibacteriota</taxon>
        <taxon>Vampirococcus</taxon>
    </lineage>
</organism>
<dbReference type="RefSeq" id="WP_213348167.1">
    <property type="nucleotide sequence ID" value="NZ_JAEDAM010000004.1"/>
</dbReference>
<keyword evidence="2" id="KW-1185">Reference proteome</keyword>
<evidence type="ECO:0000313" key="1">
    <source>
        <dbReference type="EMBL" id="MBS8121535.1"/>
    </source>
</evidence>
<evidence type="ECO:0000313" key="2">
    <source>
        <dbReference type="Proteomes" id="UP000680365"/>
    </source>
</evidence>
<proteinExistence type="predicted"/>
<reference evidence="1 2" key="1">
    <citation type="journal article" date="2021" name="Nat. Commun.">
        <title>Reductive evolution and unique predatory mode in the CPR bacterium Vampirococcus lugosii.</title>
        <authorList>
            <person name="Moreira D."/>
            <person name="Zivanovic Y."/>
            <person name="Lopez-Archilla A.I."/>
            <person name="Iniesto M."/>
            <person name="Lopez-Garcia P."/>
        </authorList>
    </citation>
    <scope>NUCLEOTIDE SEQUENCE [LARGE SCALE GENOMIC DNA]</scope>
    <source>
        <strain evidence="1">Chiprana</strain>
    </source>
</reference>